<sequence length="314" mass="35688">MIKKIFLSILATAATVATLDFAIGTTLRHFYFTETSGFQYRTTYAMEKTTANILTFGSSRANHHYVPDVFEHVLHRSTYNVGRDAQGILFQTAMLKAIVRRHHPQVVVLEYDGDFEYRDGGYDRLTSLLPYYRDHPEVRPYVELKGPFEKAKLLSQIYPFNSEILSILIGNLELNKKRNFDSQGYSPLFGTWPEPIQFFDEDITQRVDTNKVIAFREFIDTARAAGAEVFVINSPIFKRFKTSGGKNIGKEICKEKGVAYLDYTHDEAFVGNSQLFKDIFHLNDTGAIKFSQLAAVEIGKRLGQKNLAIAPAEN</sequence>
<evidence type="ECO:0008006" key="3">
    <source>
        <dbReference type="Google" id="ProtNLM"/>
    </source>
</evidence>
<accession>A0A845GXF2</accession>
<dbReference type="EMBL" id="WWCX01000096">
    <property type="protein sequence ID" value="MYM98002.1"/>
    <property type="molecule type" value="Genomic_DNA"/>
</dbReference>
<reference evidence="1" key="1">
    <citation type="submission" date="2019-12" db="EMBL/GenBank/DDBJ databases">
        <title>Novel species isolated from a subtropical stream in China.</title>
        <authorList>
            <person name="Lu H."/>
        </authorList>
    </citation>
    <scope>NUCLEOTIDE SEQUENCE [LARGE SCALE GENOMIC DNA]</scope>
    <source>
        <strain evidence="1">FT81W</strain>
    </source>
</reference>
<proteinExistence type="predicted"/>
<protein>
    <recommendedName>
        <fullName evidence="3">SGNH/GDSL hydrolase family protein</fullName>
    </recommendedName>
</protein>
<gene>
    <name evidence="1" type="ORF">GTP90_29560</name>
</gene>
<dbReference type="Proteomes" id="UP000447355">
    <property type="component" value="Unassembled WGS sequence"/>
</dbReference>
<dbReference type="SUPFAM" id="SSF52266">
    <property type="entry name" value="SGNH hydrolase"/>
    <property type="match status" value="1"/>
</dbReference>
<organism evidence="1 2">
    <name type="scientific">Duganella vulcania</name>
    <dbReference type="NCBI Taxonomy" id="2692166"/>
    <lineage>
        <taxon>Bacteria</taxon>
        <taxon>Pseudomonadati</taxon>
        <taxon>Pseudomonadota</taxon>
        <taxon>Betaproteobacteria</taxon>
        <taxon>Burkholderiales</taxon>
        <taxon>Oxalobacteraceae</taxon>
        <taxon>Telluria group</taxon>
        <taxon>Duganella</taxon>
    </lineage>
</organism>
<comment type="caution">
    <text evidence="1">The sequence shown here is derived from an EMBL/GenBank/DDBJ whole genome shotgun (WGS) entry which is preliminary data.</text>
</comment>
<dbReference type="GO" id="GO:0016788">
    <property type="term" value="F:hydrolase activity, acting on ester bonds"/>
    <property type="evidence" value="ECO:0007669"/>
    <property type="project" value="UniProtKB-ARBA"/>
</dbReference>
<dbReference type="RefSeq" id="WP_161086866.1">
    <property type="nucleotide sequence ID" value="NZ_WWCX01000096.1"/>
</dbReference>
<evidence type="ECO:0000313" key="1">
    <source>
        <dbReference type="EMBL" id="MYM98002.1"/>
    </source>
</evidence>
<evidence type="ECO:0000313" key="2">
    <source>
        <dbReference type="Proteomes" id="UP000447355"/>
    </source>
</evidence>
<dbReference type="AlphaFoldDB" id="A0A845GXF2"/>
<name>A0A845GXF2_9BURK</name>
<dbReference type="Gene3D" id="3.40.50.1110">
    <property type="entry name" value="SGNH hydrolase"/>
    <property type="match status" value="1"/>
</dbReference>
<dbReference type="InterPro" id="IPR036514">
    <property type="entry name" value="SGNH_hydro_sf"/>
</dbReference>